<keyword evidence="1 3" id="KW-0378">Hydrolase</keyword>
<proteinExistence type="predicted"/>
<evidence type="ECO:0000313" key="4">
    <source>
        <dbReference type="Proteomes" id="UP000626220"/>
    </source>
</evidence>
<evidence type="ECO:0000259" key="2">
    <source>
        <dbReference type="Pfam" id="PF00561"/>
    </source>
</evidence>
<dbReference type="RefSeq" id="WP_189681621.1">
    <property type="nucleotide sequence ID" value="NZ_BNCJ01000013.1"/>
</dbReference>
<dbReference type="AlphaFoldDB" id="A0A8J3H124"/>
<dbReference type="PANTHER" id="PTHR43329">
    <property type="entry name" value="EPOXIDE HYDROLASE"/>
    <property type="match status" value="1"/>
</dbReference>
<organism evidence="3 4">
    <name type="scientific">Seohaeicola zhoushanensis</name>
    <dbReference type="NCBI Taxonomy" id="1569283"/>
    <lineage>
        <taxon>Bacteria</taxon>
        <taxon>Pseudomonadati</taxon>
        <taxon>Pseudomonadota</taxon>
        <taxon>Alphaproteobacteria</taxon>
        <taxon>Rhodobacterales</taxon>
        <taxon>Roseobacteraceae</taxon>
        <taxon>Seohaeicola</taxon>
    </lineage>
</organism>
<sequence>MKLDVPTYLHRVDIAHDMTLAVTMAGEGPLVVLVHGFPESWFSWRHQFRPLVEAGYRVAALHVRGYGNSSRPDAPQAYAITEHAKDIAAVIRSLSPEGAVVIGHDWGSMQVQAAALMFPDLLRGMVTLSVPSTFPPERRPTEIWADIYKDTLFYQAYFQTPGVAEAEFEPDIERFLRLFFLSLSAEGDRHNNALLRPFGSRTLLDGLPERDSLPEWLSQEELDFYVAEFAANGLRGPLKRYRNPDLDWERLRPYSDRTIDMPALFIGGALDPTRWFVPGIDRYADPVPRLSDLRGIHILENAGHWVQQESPSQVNRLLLQFLQTVSPKDG</sequence>
<reference evidence="3" key="2">
    <citation type="submission" date="2020-09" db="EMBL/GenBank/DDBJ databases">
        <authorList>
            <person name="Sun Q."/>
            <person name="Kim S."/>
        </authorList>
    </citation>
    <scope>NUCLEOTIDE SEQUENCE</scope>
    <source>
        <strain evidence="3">KCTC 42650</strain>
    </source>
</reference>
<protein>
    <submittedName>
        <fullName evidence="3">Epoxide hydrolase</fullName>
    </submittedName>
</protein>
<accession>A0A8J3H124</accession>
<keyword evidence="4" id="KW-1185">Reference proteome</keyword>
<feature type="domain" description="AB hydrolase-1" evidence="2">
    <location>
        <begin position="29"/>
        <end position="273"/>
    </location>
</feature>
<reference evidence="3" key="1">
    <citation type="journal article" date="2014" name="Int. J. Syst. Evol. Microbiol.">
        <title>Complete genome sequence of Corynebacterium casei LMG S-19264T (=DSM 44701T), isolated from a smear-ripened cheese.</title>
        <authorList>
            <consortium name="US DOE Joint Genome Institute (JGI-PGF)"/>
            <person name="Walter F."/>
            <person name="Albersmeier A."/>
            <person name="Kalinowski J."/>
            <person name="Ruckert C."/>
        </authorList>
    </citation>
    <scope>NUCLEOTIDE SEQUENCE</scope>
    <source>
        <strain evidence="3">KCTC 42650</strain>
    </source>
</reference>
<evidence type="ECO:0000313" key="3">
    <source>
        <dbReference type="EMBL" id="GHF62419.1"/>
    </source>
</evidence>
<dbReference type="InterPro" id="IPR029058">
    <property type="entry name" value="AB_hydrolase_fold"/>
</dbReference>
<dbReference type="GO" id="GO:0016787">
    <property type="term" value="F:hydrolase activity"/>
    <property type="evidence" value="ECO:0007669"/>
    <property type="project" value="UniProtKB-KW"/>
</dbReference>
<name>A0A8J3H124_9RHOB</name>
<gene>
    <name evidence="3" type="ORF">GCM10017056_37230</name>
</gene>
<dbReference type="PRINTS" id="PR00412">
    <property type="entry name" value="EPOXHYDRLASE"/>
</dbReference>
<dbReference type="InterPro" id="IPR000073">
    <property type="entry name" value="AB_hydrolase_1"/>
</dbReference>
<dbReference type="Gene3D" id="3.40.50.1820">
    <property type="entry name" value="alpha/beta hydrolase"/>
    <property type="match status" value="1"/>
</dbReference>
<dbReference type="Pfam" id="PF00561">
    <property type="entry name" value="Abhydrolase_1"/>
    <property type="match status" value="1"/>
</dbReference>
<dbReference type="SUPFAM" id="SSF53474">
    <property type="entry name" value="alpha/beta-Hydrolases"/>
    <property type="match status" value="1"/>
</dbReference>
<dbReference type="InterPro" id="IPR000639">
    <property type="entry name" value="Epox_hydrolase-like"/>
</dbReference>
<comment type="caution">
    <text evidence="3">The sequence shown here is derived from an EMBL/GenBank/DDBJ whole genome shotgun (WGS) entry which is preliminary data.</text>
</comment>
<dbReference type="Proteomes" id="UP000626220">
    <property type="component" value="Unassembled WGS sequence"/>
</dbReference>
<evidence type="ECO:0000256" key="1">
    <source>
        <dbReference type="ARBA" id="ARBA00022801"/>
    </source>
</evidence>
<dbReference type="EMBL" id="BNCJ01000013">
    <property type="protein sequence ID" value="GHF62419.1"/>
    <property type="molecule type" value="Genomic_DNA"/>
</dbReference>